<dbReference type="AlphaFoldDB" id="A0A9P6TIC8"/>
<name>A0A9P6TIC8_9BASI</name>
<feature type="compositionally biased region" description="Polar residues" evidence="1">
    <location>
        <begin position="709"/>
        <end position="721"/>
    </location>
</feature>
<dbReference type="OrthoDB" id="2506838at2759"/>
<feature type="region of interest" description="Disordered" evidence="1">
    <location>
        <begin position="506"/>
        <end position="527"/>
    </location>
</feature>
<reference evidence="2" key="1">
    <citation type="submission" date="2013-11" db="EMBL/GenBank/DDBJ databases">
        <title>Genome sequence of the fusiform rust pathogen reveals effectors for host alternation and coevolution with pine.</title>
        <authorList>
            <consortium name="DOE Joint Genome Institute"/>
            <person name="Smith K."/>
            <person name="Pendleton A."/>
            <person name="Kubisiak T."/>
            <person name="Anderson C."/>
            <person name="Salamov A."/>
            <person name="Aerts A."/>
            <person name="Riley R."/>
            <person name="Clum A."/>
            <person name="Lindquist E."/>
            <person name="Ence D."/>
            <person name="Campbell M."/>
            <person name="Kronenberg Z."/>
            <person name="Feau N."/>
            <person name="Dhillon B."/>
            <person name="Hamelin R."/>
            <person name="Burleigh J."/>
            <person name="Smith J."/>
            <person name="Yandell M."/>
            <person name="Nelson C."/>
            <person name="Grigoriev I."/>
            <person name="Davis J."/>
        </authorList>
    </citation>
    <scope>NUCLEOTIDE SEQUENCE</scope>
    <source>
        <strain evidence="2">G11</strain>
    </source>
</reference>
<proteinExistence type="predicted"/>
<gene>
    <name evidence="2" type="ORF">CROQUDRAFT_712652</name>
</gene>
<protein>
    <submittedName>
        <fullName evidence="2">Uncharacterized protein</fullName>
    </submittedName>
</protein>
<dbReference type="EMBL" id="MU167211">
    <property type="protein sequence ID" value="KAG0151673.1"/>
    <property type="molecule type" value="Genomic_DNA"/>
</dbReference>
<evidence type="ECO:0000256" key="1">
    <source>
        <dbReference type="SAM" id="MobiDB-lite"/>
    </source>
</evidence>
<accession>A0A9P6TIC8</accession>
<organism evidence="2 3">
    <name type="scientific">Cronartium quercuum f. sp. fusiforme G11</name>
    <dbReference type="NCBI Taxonomy" id="708437"/>
    <lineage>
        <taxon>Eukaryota</taxon>
        <taxon>Fungi</taxon>
        <taxon>Dikarya</taxon>
        <taxon>Basidiomycota</taxon>
        <taxon>Pucciniomycotina</taxon>
        <taxon>Pucciniomycetes</taxon>
        <taxon>Pucciniales</taxon>
        <taxon>Coleosporiaceae</taxon>
        <taxon>Cronartium</taxon>
    </lineage>
</organism>
<feature type="compositionally biased region" description="Basic and acidic residues" evidence="1">
    <location>
        <begin position="749"/>
        <end position="760"/>
    </location>
</feature>
<dbReference type="Proteomes" id="UP000886653">
    <property type="component" value="Unassembled WGS sequence"/>
</dbReference>
<feature type="compositionally biased region" description="Polar residues" evidence="1">
    <location>
        <begin position="692"/>
        <end position="701"/>
    </location>
</feature>
<evidence type="ECO:0000313" key="2">
    <source>
        <dbReference type="EMBL" id="KAG0151673.1"/>
    </source>
</evidence>
<comment type="caution">
    <text evidence="2">The sequence shown here is derived from an EMBL/GenBank/DDBJ whole genome shotgun (WGS) entry which is preliminary data.</text>
</comment>
<sequence>MAQHPISITITDIPEFEKLSTNSTWSYITYFLGWHLPSLPESSKRITNQIYLNYERSFRKYLFRKDLIPHNFIGLDQFNPNCLIIQNHYKFTYQLRYSAIRDIHKIYKNKNKNKVERYSKNHLLWYPESEIRWLNLFIGMRDQIEGYQINFPWGLRLVTSLPNQMKEIGETISICFNGNKPFNHQGYYTVKFGDKLRPSQQIRSIQFDRFQSKLFKNQILPILPKSDLGEIWIEKGIFGPTNRILFKKTCCDEKIGILVWPQLPGETSIKTYKPTPRIPVYRNDIIELADNDRLLIFVGPKRGLNDITIQINVNFCWIMSSPNQKPYADTKYCYPNPCERYPHCLKRPIYSPLQSTIPEILEDVYKPINELPKNIYEHFEDIKNGISIDYFNELYKEAKEDLLNEMKKGKLPGNIQEFLNGLNTHVETNEEEEEEYIVEHPIEKIDQVINDDDDYKIEILDDDDDEDQLPIEPKRFFPSHSFTLPGPSCLKKEKVLENRRRSVTFVDDNEDQHNTRNKRKLSNTDSHERLTLKRRKSRFSLDQNFLVGSKPSLTSRDNYQDTSIDRDCRVSNLGSTSIETVPNKVETNNLEMHQRHAQVLIEDIPSNSFEFENSDSISLIPSGTRSMDSSLERQSIYEVSLFDRLPELTSSQQTESSKADDDHQALDELSDSECLPPSASIESLSNRVMKSNINRSNTDNGRSIKRQLSGVSDQLGPSTAYQPRRSTRILSNSSNKDKQTESIGTSSNLKRELSDDDHLLYESVQQPNKHSRRK</sequence>
<feature type="region of interest" description="Disordered" evidence="1">
    <location>
        <begin position="692"/>
        <end position="774"/>
    </location>
</feature>
<feature type="compositionally biased region" description="Basic and acidic residues" evidence="1">
    <location>
        <begin position="657"/>
        <end position="666"/>
    </location>
</feature>
<feature type="region of interest" description="Disordered" evidence="1">
    <location>
        <begin position="649"/>
        <end position="679"/>
    </location>
</feature>
<evidence type="ECO:0000313" key="3">
    <source>
        <dbReference type="Proteomes" id="UP000886653"/>
    </source>
</evidence>
<keyword evidence="3" id="KW-1185">Reference proteome</keyword>